<dbReference type="Proteomes" id="UP000292340">
    <property type="component" value="Unassembled WGS sequence"/>
</dbReference>
<reference evidence="2 4" key="2">
    <citation type="journal article" date="2019" name="bioRxiv">
        <title>Genomics, evolutionary history and diagnostics of the Alternaria alternata species group including apple and Asian pear pathotypes.</title>
        <authorList>
            <person name="Armitage A.D."/>
            <person name="Cockerton H.M."/>
            <person name="Sreenivasaprasad S."/>
            <person name="Woodhall J.W."/>
            <person name="Lane C.R."/>
            <person name="Harrison R.J."/>
            <person name="Clarkson J.P."/>
        </authorList>
    </citation>
    <scope>NUCLEOTIDE SEQUENCE [LARGE SCALE GENOMIC DNA]</scope>
    <source>
        <strain evidence="4">FERA 1082</strain>
        <strain evidence="2">FERA 1164</strain>
    </source>
</reference>
<reference evidence="3" key="3">
    <citation type="journal article" date="2019" name="J. ISSAAS">
        <title>Genomics, evolutionary history and diagnostics of the Alternaria alternata species group including apple and Asian pear pathotypes.</title>
        <authorList>
            <person name="Armitage A.D."/>
            <person name="Cockerton H.M."/>
            <person name="Sreenivasaprasad S."/>
            <person name="Woodhall J."/>
            <person name="Lane C."/>
            <person name="Harrison R.J."/>
            <person name="Clarkson J.P."/>
        </authorList>
    </citation>
    <scope>NUCLEOTIDE SEQUENCE</scope>
    <source>
        <strain evidence="3">FERA 1082</strain>
    </source>
</reference>
<proteinExistence type="predicted"/>
<dbReference type="EMBL" id="PDXB01000022">
    <property type="protein sequence ID" value="RYN24348.1"/>
    <property type="molecule type" value="Genomic_DNA"/>
</dbReference>
<protein>
    <submittedName>
        <fullName evidence="3">Uncharacterized protein</fullName>
    </submittedName>
</protein>
<sequence length="135" mass="14721">MLRRTLLINQSNDGTNGREQAEPPQLRLFPSITPSRLASGAGSRDSNVGEAVHTGRRTNPMPDNWQTLKHRLQSSQFLFSKFKTAASHYFPTNTITMPASVASSVSTIIKPSPAPKCGESCDCCGCDESCWCTVM</sequence>
<organism evidence="3 4">
    <name type="scientific">Alternaria tenuissima</name>
    <dbReference type="NCBI Taxonomy" id="119927"/>
    <lineage>
        <taxon>Eukaryota</taxon>
        <taxon>Fungi</taxon>
        <taxon>Dikarya</taxon>
        <taxon>Ascomycota</taxon>
        <taxon>Pezizomycotina</taxon>
        <taxon>Dothideomycetes</taxon>
        <taxon>Pleosporomycetidae</taxon>
        <taxon>Pleosporales</taxon>
        <taxon>Pleosporineae</taxon>
        <taxon>Pleosporaceae</taxon>
        <taxon>Alternaria</taxon>
        <taxon>Alternaria sect. Alternaria</taxon>
        <taxon>Alternaria alternata complex</taxon>
    </lineage>
</organism>
<evidence type="ECO:0000313" key="4">
    <source>
        <dbReference type="Proteomes" id="UP000292402"/>
    </source>
</evidence>
<reference evidence="2" key="1">
    <citation type="submission" date="2017-10" db="EMBL/GenBank/DDBJ databases">
        <authorList>
            <person name="Armitage A.D."/>
            <person name="Barbara D.J."/>
            <person name="Woodhall J.W."/>
            <person name="Sreenivasaprasad S."/>
            <person name="Lane C.R."/>
            <person name="Clarkson J.P."/>
            <person name="Harrison R.J."/>
        </authorList>
    </citation>
    <scope>NUCLEOTIDE SEQUENCE</scope>
    <source>
        <strain evidence="2">FERA 1164</strain>
    </source>
</reference>
<name>A0A4Q4MRE2_9PLEO</name>
<evidence type="ECO:0000256" key="1">
    <source>
        <dbReference type="SAM" id="MobiDB-lite"/>
    </source>
</evidence>
<dbReference type="EMBL" id="PDXA01000006">
    <property type="protein sequence ID" value="RYN57466.1"/>
    <property type="molecule type" value="Genomic_DNA"/>
</dbReference>
<gene>
    <name evidence="3" type="ORF">AA0114_g2414</name>
    <name evidence="2" type="ORF">AA0115_g8224</name>
</gene>
<evidence type="ECO:0000313" key="2">
    <source>
        <dbReference type="EMBL" id="RYN24348.1"/>
    </source>
</evidence>
<comment type="caution">
    <text evidence="3">The sequence shown here is derived from an EMBL/GenBank/DDBJ whole genome shotgun (WGS) entry which is preliminary data.</text>
</comment>
<feature type="compositionally biased region" description="Polar residues" evidence="1">
    <location>
        <begin position="7"/>
        <end position="18"/>
    </location>
</feature>
<accession>A0A4Q4MRE2</accession>
<evidence type="ECO:0000313" key="3">
    <source>
        <dbReference type="EMBL" id="RYN57466.1"/>
    </source>
</evidence>
<dbReference type="AlphaFoldDB" id="A0A4Q4MRE2"/>
<dbReference type="Proteomes" id="UP000292402">
    <property type="component" value="Unassembled WGS sequence"/>
</dbReference>
<feature type="region of interest" description="Disordered" evidence="1">
    <location>
        <begin position="1"/>
        <end position="62"/>
    </location>
</feature>